<dbReference type="AlphaFoldDB" id="A0A9W9APY6"/>
<dbReference type="EMBL" id="JANVFS010000009">
    <property type="protein sequence ID" value="KAJ4487407.1"/>
    <property type="molecule type" value="Genomic_DNA"/>
</dbReference>
<proteinExistence type="predicted"/>
<reference evidence="1" key="2">
    <citation type="journal article" date="2023" name="Proc. Natl. Acad. Sci. U.S.A.">
        <title>A global phylogenomic analysis of the shiitake genus Lentinula.</title>
        <authorList>
            <person name="Sierra-Patev S."/>
            <person name="Min B."/>
            <person name="Naranjo-Ortiz M."/>
            <person name="Looney B."/>
            <person name="Konkel Z."/>
            <person name="Slot J.C."/>
            <person name="Sakamoto Y."/>
            <person name="Steenwyk J.L."/>
            <person name="Rokas A."/>
            <person name="Carro J."/>
            <person name="Camarero S."/>
            <person name="Ferreira P."/>
            <person name="Molpeceres G."/>
            <person name="Ruiz-Duenas F.J."/>
            <person name="Serrano A."/>
            <person name="Henrissat B."/>
            <person name="Drula E."/>
            <person name="Hughes K.W."/>
            <person name="Mata J.L."/>
            <person name="Ishikawa N.K."/>
            <person name="Vargas-Isla R."/>
            <person name="Ushijima S."/>
            <person name="Smith C.A."/>
            <person name="Donoghue J."/>
            <person name="Ahrendt S."/>
            <person name="Andreopoulos W."/>
            <person name="He G."/>
            <person name="LaButti K."/>
            <person name="Lipzen A."/>
            <person name="Ng V."/>
            <person name="Riley R."/>
            <person name="Sandor L."/>
            <person name="Barry K."/>
            <person name="Martinez A.T."/>
            <person name="Xiao Y."/>
            <person name="Gibbons J.G."/>
            <person name="Terashima K."/>
            <person name="Grigoriev I.V."/>
            <person name="Hibbett D."/>
        </authorList>
    </citation>
    <scope>NUCLEOTIDE SEQUENCE</scope>
    <source>
        <strain evidence="1">Sp2 HRB7682 ss15</strain>
    </source>
</reference>
<dbReference type="Proteomes" id="UP001150238">
    <property type="component" value="Unassembled WGS sequence"/>
</dbReference>
<sequence>MTCRWCQGEKKAFLRRSLKVESVLARFFSAEEICQFHDIQSATGLLLSGSGSYQFFSRESYDTDLDTYCMLRECLAVGQWYLSAQYMFKPKAHQLGSFAADFERVVEIDNRVNSEETEYGDDSIVEVWDFQNSQFKMIQLIAARHSAVEVILCFHSTCVMNFISHRAAYALFPRTTFKDKATLILDNGYMSPGSTAGVEKYVRQGLKVIKSPLVARILDPTSDVAAVSPRFVNDSRTWRVPIEYHGRTKPQPDFAEANSFEMVYQGDMNKIMWTVITGPGLVHRYIVAPSDWALMKLKLRAIHDLMDDGILQ</sequence>
<protein>
    <submittedName>
        <fullName evidence="1">Uncharacterized protein</fullName>
    </submittedName>
</protein>
<reference evidence="1" key="1">
    <citation type="submission" date="2022-08" db="EMBL/GenBank/DDBJ databases">
        <authorList>
            <consortium name="DOE Joint Genome Institute"/>
            <person name="Min B."/>
            <person name="Riley R."/>
            <person name="Sierra-Patev S."/>
            <person name="Naranjo-Ortiz M."/>
            <person name="Looney B."/>
            <person name="Konkel Z."/>
            <person name="Slot J.C."/>
            <person name="Sakamoto Y."/>
            <person name="Steenwyk J.L."/>
            <person name="Rokas A."/>
            <person name="Carro J."/>
            <person name="Camarero S."/>
            <person name="Ferreira P."/>
            <person name="Molpeceres G."/>
            <person name="Ruiz-Duenas F.J."/>
            <person name="Serrano A."/>
            <person name="Henrissat B."/>
            <person name="Drula E."/>
            <person name="Hughes K.W."/>
            <person name="Mata J.L."/>
            <person name="Ishikawa N.K."/>
            <person name="Vargas-Isla R."/>
            <person name="Ushijima S."/>
            <person name="Smith C.A."/>
            <person name="Ahrendt S."/>
            <person name="Andreopoulos W."/>
            <person name="He G."/>
            <person name="Labutti K."/>
            <person name="Lipzen A."/>
            <person name="Ng V."/>
            <person name="Sandor L."/>
            <person name="Barry K."/>
            <person name="Martinez A.T."/>
            <person name="Xiao Y."/>
            <person name="Gibbons J.G."/>
            <person name="Terashima K."/>
            <person name="Hibbett D.S."/>
            <person name="Grigoriev I.V."/>
        </authorList>
    </citation>
    <scope>NUCLEOTIDE SEQUENCE</scope>
    <source>
        <strain evidence="1">Sp2 HRB7682 ss15</strain>
    </source>
</reference>
<name>A0A9W9APY6_9AGAR</name>
<accession>A0A9W9APY6</accession>
<gene>
    <name evidence="1" type="ORF">C8J55DRAFT_424042</name>
</gene>
<evidence type="ECO:0000313" key="2">
    <source>
        <dbReference type="Proteomes" id="UP001150238"/>
    </source>
</evidence>
<organism evidence="1 2">
    <name type="scientific">Lentinula lateritia</name>
    <dbReference type="NCBI Taxonomy" id="40482"/>
    <lineage>
        <taxon>Eukaryota</taxon>
        <taxon>Fungi</taxon>
        <taxon>Dikarya</taxon>
        <taxon>Basidiomycota</taxon>
        <taxon>Agaricomycotina</taxon>
        <taxon>Agaricomycetes</taxon>
        <taxon>Agaricomycetidae</taxon>
        <taxon>Agaricales</taxon>
        <taxon>Marasmiineae</taxon>
        <taxon>Omphalotaceae</taxon>
        <taxon>Lentinula</taxon>
    </lineage>
</organism>
<comment type="caution">
    <text evidence="1">The sequence shown here is derived from an EMBL/GenBank/DDBJ whole genome shotgun (WGS) entry which is preliminary data.</text>
</comment>
<evidence type="ECO:0000313" key="1">
    <source>
        <dbReference type="EMBL" id="KAJ4487407.1"/>
    </source>
</evidence>